<dbReference type="AlphaFoldDB" id="A0A428P5P1"/>
<evidence type="ECO:0000313" key="2">
    <source>
        <dbReference type="Proteomes" id="UP000288168"/>
    </source>
</evidence>
<keyword evidence="2" id="KW-1185">Reference proteome</keyword>
<organism evidence="1 2">
    <name type="scientific">Fusarium duplospermum</name>
    <dbReference type="NCBI Taxonomy" id="1325734"/>
    <lineage>
        <taxon>Eukaryota</taxon>
        <taxon>Fungi</taxon>
        <taxon>Dikarya</taxon>
        <taxon>Ascomycota</taxon>
        <taxon>Pezizomycotina</taxon>
        <taxon>Sordariomycetes</taxon>
        <taxon>Hypocreomycetidae</taxon>
        <taxon>Hypocreales</taxon>
        <taxon>Nectriaceae</taxon>
        <taxon>Fusarium</taxon>
        <taxon>Fusarium solani species complex</taxon>
    </lineage>
</organism>
<dbReference type="OrthoDB" id="3922785at2759"/>
<gene>
    <name evidence="1" type="ORF">CEP54_012976</name>
</gene>
<comment type="caution">
    <text evidence="1">The sequence shown here is derived from an EMBL/GenBank/DDBJ whole genome shotgun (WGS) entry which is preliminary data.</text>
</comment>
<accession>A0A428P5P1</accession>
<dbReference type="EMBL" id="NKCI01000198">
    <property type="protein sequence ID" value="RSL48344.1"/>
    <property type="molecule type" value="Genomic_DNA"/>
</dbReference>
<reference evidence="1 2" key="1">
    <citation type="submission" date="2017-06" db="EMBL/GenBank/DDBJ databases">
        <title>Comparative genomic analysis of Ambrosia Fusariam Clade fungi.</title>
        <authorList>
            <person name="Stajich J.E."/>
            <person name="Carrillo J."/>
            <person name="Kijimoto T."/>
            <person name="Eskalen A."/>
            <person name="O'Donnell K."/>
            <person name="Kasson M."/>
        </authorList>
    </citation>
    <scope>NUCLEOTIDE SEQUENCE [LARGE SCALE GENOMIC DNA]</scope>
    <source>
        <strain evidence="1 2">NRRL62584</strain>
    </source>
</reference>
<evidence type="ECO:0000313" key="1">
    <source>
        <dbReference type="EMBL" id="RSL48344.1"/>
    </source>
</evidence>
<sequence>MSDHQLPRPALLRRFGRCEPFRRFDDWSSHTSVATKSIGSMTVDCQFLFEKSQWGVLGLGSKRFPAGIIYMNLNFGPPRGCRVKSATVTVTLDEYDECLNSYKPQPRRGYQKSSCPVQMTDWYGPKQLVGEEKCTEFKQTMSVTPQFHVLGGGAGGVGMNSERVFKSSSRWSFNG</sequence>
<proteinExistence type="predicted"/>
<dbReference type="Proteomes" id="UP000288168">
    <property type="component" value="Unassembled WGS sequence"/>
</dbReference>
<protein>
    <submittedName>
        <fullName evidence="1">Uncharacterized protein</fullName>
    </submittedName>
</protein>
<name>A0A428P5P1_9HYPO</name>